<dbReference type="InterPro" id="IPR043502">
    <property type="entry name" value="DNA/RNA_pol_sf"/>
</dbReference>
<feature type="domain" description="Reverse transcriptase" evidence="1">
    <location>
        <begin position="1"/>
        <end position="159"/>
    </location>
</feature>
<dbReference type="PANTHER" id="PTHR33116:SF78">
    <property type="entry name" value="OS12G0587133 PROTEIN"/>
    <property type="match status" value="1"/>
</dbReference>
<dbReference type="Proteomes" id="UP001179952">
    <property type="component" value="Unassembled WGS sequence"/>
</dbReference>
<sequence>MEAMNFSNVWIDWVMACIQSPRFSVLINGSPFGFFESSLGLWQGDPISPLLFVLSMEILSQWLDAALLNKKIGPFMKKATSVSHLLFADDLIIFSDTSTSSGRGLKELFQRFAICSSLELNRGKSQVFCGGRTTQHDQFLEALGIPKGNLPVTYLGLPLFTGALTP</sequence>
<reference evidence="2" key="2">
    <citation type="submission" date="2023-06" db="EMBL/GenBank/DDBJ databases">
        <authorList>
            <person name="Ma L."/>
            <person name="Liu K.-W."/>
            <person name="Li Z."/>
            <person name="Hsiao Y.-Y."/>
            <person name="Qi Y."/>
            <person name="Fu T."/>
            <person name="Tang G."/>
            <person name="Zhang D."/>
            <person name="Sun W.-H."/>
            <person name="Liu D.-K."/>
            <person name="Li Y."/>
            <person name="Chen G.-Z."/>
            <person name="Liu X.-D."/>
            <person name="Liao X.-Y."/>
            <person name="Jiang Y.-T."/>
            <person name="Yu X."/>
            <person name="Hao Y."/>
            <person name="Huang J."/>
            <person name="Zhao X.-W."/>
            <person name="Ke S."/>
            <person name="Chen Y.-Y."/>
            <person name="Wu W.-L."/>
            <person name="Hsu J.-L."/>
            <person name="Lin Y.-F."/>
            <person name="Huang M.-D."/>
            <person name="Li C.-Y."/>
            <person name="Huang L."/>
            <person name="Wang Z.-W."/>
            <person name="Zhao X."/>
            <person name="Zhong W.-Y."/>
            <person name="Peng D.-H."/>
            <person name="Ahmad S."/>
            <person name="Lan S."/>
            <person name="Zhang J.-S."/>
            <person name="Tsai W.-C."/>
            <person name="Van De Peer Y."/>
            <person name="Liu Z.-J."/>
        </authorList>
    </citation>
    <scope>NUCLEOTIDE SEQUENCE</scope>
    <source>
        <strain evidence="2">SCP</strain>
        <tissue evidence="2">Leaves</tissue>
    </source>
</reference>
<evidence type="ECO:0000313" key="2">
    <source>
        <dbReference type="EMBL" id="KAK1272221.1"/>
    </source>
</evidence>
<dbReference type="EMBL" id="JAUJYN010000005">
    <property type="protein sequence ID" value="KAK1272221.1"/>
    <property type="molecule type" value="Genomic_DNA"/>
</dbReference>
<dbReference type="PANTHER" id="PTHR33116">
    <property type="entry name" value="REVERSE TRANSCRIPTASE ZINC-BINDING DOMAIN-CONTAINING PROTEIN-RELATED-RELATED"/>
    <property type="match status" value="1"/>
</dbReference>
<proteinExistence type="predicted"/>
<evidence type="ECO:0000313" key="3">
    <source>
        <dbReference type="Proteomes" id="UP001179952"/>
    </source>
</evidence>
<dbReference type="SUPFAM" id="SSF56672">
    <property type="entry name" value="DNA/RNA polymerases"/>
    <property type="match status" value="1"/>
</dbReference>
<comment type="caution">
    <text evidence="2">The sequence shown here is derived from an EMBL/GenBank/DDBJ whole genome shotgun (WGS) entry which is preliminary data.</text>
</comment>
<keyword evidence="3" id="KW-1185">Reference proteome</keyword>
<dbReference type="AlphaFoldDB" id="A0AAV9B784"/>
<dbReference type="PROSITE" id="PS50878">
    <property type="entry name" value="RT_POL"/>
    <property type="match status" value="1"/>
</dbReference>
<organism evidence="2 3">
    <name type="scientific">Acorus gramineus</name>
    <name type="common">Dwarf sweet flag</name>
    <dbReference type="NCBI Taxonomy" id="55184"/>
    <lineage>
        <taxon>Eukaryota</taxon>
        <taxon>Viridiplantae</taxon>
        <taxon>Streptophyta</taxon>
        <taxon>Embryophyta</taxon>
        <taxon>Tracheophyta</taxon>
        <taxon>Spermatophyta</taxon>
        <taxon>Magnoliopsida</taxon>
        <taxon>Liliopsida</taxon>
        <taxon>Acoraceae</taxon>
        <taxon>Acorus</taxon>
    </lineage>
</organism>
<reference evidence="2" key="1">
    <citation type="journal article" date="2023" name="Nat. Commun.">
        <title>Diploid and tetraploid genomes of Acorus and the evolution of monocots.</title>
        <authorList>
            <person name="Ma L."/>
            <person name="Liu K.W."/>
            <person name="Li Z."/>
            <person name="Hsiao Y.Y."/>
            <person name="Qi Y."/>
            <person name="Fu T."/>
            <person name="Tang G.D."/>
            <person name="Zhang D."/>
            <person name="Sun W.H."/>
            <person name="Liu D.K."/>
            <person name="Li Y."/>
            <person name="Chen G.Z."/>
            <person name="Liu X.D."/>
            <person name="Liao X.Y."/>
            <person name="Jiang Y.T."/>
            <person name="Yu X."/>
            <person name="Hao Y."/>
            <person name="Huang J."/>
            <person name="Zhao X.W."/>
            <person name="Ke S."/>
            <person name="Chen Y.Y."/>
            <person name="Wu W.L."/>
            <person name="Hsu J.L."/>
            <person name="Lin Y.F."/>
            <person name="Huang M.D."/>
            <person name="Li C.Y."/>
            <person name="Huang L."/>
            <person name="Wang Z.W."/>
            <person name="Zhao X."/>
            <person name="Zhong W.Y."/>
            <person name="Peng D.H."/>
            <person name="Ahmad S."/>
            <person name="Lan S."/>
            <person name="Zhang J.S."/>
            <person name="Tsai W.C."/>
            <person name="Van de Peer Y."/>
            <person name="Liu Z.J."/>
        </authorList>
    </citation>
    <scope>NUCLEOTIDE SEQUENCE</scope>
    <source>
        <strain evidence="2">SCP</strain>
    </source>
</reference>
<protein>
    <recommendedName>
        <fullName evidence="1">Reverse transcriptase domain-containing protein</fullName>
    </recommendedName>
</protein>
<name>A0AAV9B784_ACOGR</name>
<dbReference type="InterPro" id="IPR000477">
    <property type="entry name" value="RT_dom"/>
</dbReference>
<accession>A0AAV9B784</accession>
<evidence type="ECO:0000259" key="1">
    <source>
        <dbReference type="PROSITE" id="PS50878"/>
    </source>
</evidence>
<gene>
    <name evidence="2" type="ORF">QJS04_geneDACA020949</name>
</gene>
<dbReference type="Pfam" id="PF00078">
    <property type="entry name" value="RVT_1"/>
    <property type="match status" value="1"/>
</dbReference>